<gene>
    <name evidence="8" type="ordered locus">Mmcs_2737</name>
</gene>
<dbReference type="EMBL" id="CP000384">
    <property type="protein sequence ID" value="ABG08844.1"/>
    <property type="molecule type" value="Genomic_DNA"/>
</dbReference>
<keyword evidence="3 6" id="KW-0732">Signal</keyword>
<dbReference type="Pfam" id="PF01817">
    <property type="entry name" value="CM_2"/>
    <property type="match status" value="1"/>
</dbReference>
<dbReference type="InterPro" id="IPR008240">
    <property type="entry name" value="Chorismate_mutase_periplasmic"/>
</dbReference>
<evidence type="ECO:0000256" key="1">
    <source>
        <dbReference type="ARBA" id="ARBA00004817"/>
    </source>
</evidence>
<evidence type="ECO:0000256" key="5">
    <source>
        <dbReference type="PIRNR" id="PIRNR026640"/>
    </source>
</evidence>
<dbReference type="InterPro" id="IPR051331">
    <property type="entry name" value="Chorismate_mutase-related"/>
</dbReference>
<dbReference type="NCBIfam" id="NF006741">
    <property type="entry name" value="PRK09269.1"/>
    <property type="match status" value="1"/>
</dbReference>
<dbReference type="InterPro" id="IPR002701">
    <property type="entry name" value="CM_II_prokaryot"/>
</dbReference>
<dbReference type="PANTHER" id="PTHR38041:SF2">
    <property type="entry name" value="SECRETED CHORISMATE MUTASE"/>
    <property type="match status" value="1"/>
</dbReference>
<keyword evidence="4 5" id="KW-0413">Isomerase</keyword>
<evidence type="ECO:0000256" key="6">
    <source>
        <dbReference type="SAM" id="SignalP"/>
    </source>
</evidence>
<dbReference type="EC" id="5.4.99.5" evidence="2 5"/>
<comment type="catalytic activity">
    <reaction evidence="5">
        <text>chorismate = prephenate</text>
        <dbReference type="Rhea" id="RHEA:13897"/>
        <dbReference type="ChEBI" id="CHEBI:29748"/>
        <dbReference type="ChEBI" id="CHEBI:29934"/>
        <dbReference type="EC" id="5.4.99.5"/>
    </reaction>
</comment>
<dbReference type="GO" id="GO:0009697">
    <property type="term" value="P:salicylic acid biosynthetic process"/>
    <property type="evidence" value="ECO:0007669"/>
    <property type="project" value="TreeGrafter"/>
</dbReference>
<dbReference type="GO" id="GO:0046417">
    <property type="term" value="P:chorismate metabolic process"/>
    <property type="evidence" value="ECO:0007669"/>
    <property type="project" value="InterPro"/>
</dbReference>
<name>A0A5Q5BKJ6_MYCSS</name>
<evidence type="ECO:0000256" key="2">
    <source>
        <dbReference type="ARBA" id="ARBA00012404"/>
    </source>
</evidence>
<proteinExistence type="predicted"/>
<dbReference type="GO" id="GO:0004106">
    <property type="term" value="F:chorismate mutase activity"/>
    <property type="evidence" value="ECO:0007669"/>
    <property type="project" value="UniProtKB-EC"/>
</dbReference>
<dbReference type="PANTHER" id="PTHR38041">
    <property type="entry name" value="CHORISMATE MUTASE"/>
    <property type="match status" value="1"/>
</dbReference>
<dbReference type="Gene3D" id="1.20.59.10">
    <property type="entry name" value="Chorismate mutase"/>
    <property type="match status" value="1"/>
</dbReference>
<protein>
    <recommendedName>
        <fullName evidence="2 5">Chorismate mutase</fullName>
        <ecNumber evidence="2 5">5.4.99.5</ecNumber>
    </recommendedName>
</protein>
<dbReference type="PROSITE" id="PS51168">
    <property type="entry name" value="CHORISMATE_MUT_2"/>
    <property type="match status" value="1"/>
</dbReference>
<dbReference type="AlphaFoldDB" id="A0A5Q5BKJ6"/>
<accession>A0A5Q5BKJ6</accession>
<dbReference type="NCBIfam" id="TIGR01806">
    <property type="entry name" value="CM_mono2"/>
    <property type="match status" value="1"/>
</dbReference>
<organism evidence="8">
    <name type="scientific">Mycobacterium sp. (strain MCS)</name>
    <dbReference type="NCBI Taxonomy" id="164756"/>
    <lineage>
        <taxon>Bacteria</taxon>
        <taxon>Bacillati</taxon>
        <taxon>Actinomycetota</taxon>
        <taxon>Actinomycetes</taxon>
        <taxon>Mycobacteriales</taxon>
        <taxon>Mycobacteriaceae</taxon>
        <taxon>Mycobacterium</taxon>
    </lineage>
</organism>
<comment type="function">
    <text evidence="5">Catalyzes the Claisen rearrangement of chorismate to prephenate.</text>
</comment>
<comment type="pathway">
    <text evidence="1 5">Metabolic intermediate biosynthesis; prephenate biosynthesis; prephenate from chorismate: step 1/1.</text>
</comment>
<sequence precursor="true">MLRRLLAGLTVLGACSGAFAGIAPAHADPGGPLTALVDAAAERLSTAEPVAANKWNTKAPIEDPARVEQVLVTVATDASARGVDPDRVRRMFRDQISATESIQYTRFAQWKLDPAVAPATAPDLASSRGVIDGLNRTMVDQMVAQWPLLQSPDCGQRVREATDAVAASRGLDELYRHALSFATRSYCG</sequence>
<evidence type="ECO:0000256" key="3">
    <source>
        <dbReference type="ARBA" id="ARBA00022729"/>
    </source>
</evidence>
<dbReference type="KEGG" id="mmc:Mmcs_2737"/>
<dbReference type="SMART" id="SM00830">
    <property type="entry name" value="CM_2"/>
    <property type="match status" value="1"/>
</dbReference>
<dbReference type="UniPathway" id="UPA00120">
    <property type="reaction ID" value="UER00203"/>
</dbReference>
<evidence type="ECO:0000313" key="8">
    <source>
        <dbReference type="EMBL" id="ABG08844.1"/>
    </source>
</evidence>
<dbReference type="PROSITE" id="PS51257">
    <property type="entry name" value="PROKAR_LIPOPROTEIN"/>
    <property type="match status" value="1"/>
</dbReference>
<feature type="domain" description="Chorismate mutase" evidence="7">
    <location>
        <begin position="1"/>
        <end position="107"/>
    </location>
</feature>
<dbReference type="InterPro" id="IPR036263">
    <property type="entry name" value="Chorismate_II_sf"/>
</dbReference>
<dbReference type="InterPro" id="IPR036979">
    <property type="entry name" value="CM_dom_sf"/>
</dbReference>
<reference evidence="8" key="1">
    <citation type="submission" date="2006-06" db="EMBL/GenBank/DDBJ databases">
        <title>Complete sequence of chromosome of Mycobacterium sp. MCS.</title>
        <authorList>
            <consortium name="US DOE Joint Genome Institute"/>
            <person name="Copeland A."/>
            <person name="Lucas S."/>
            <person name="Lapidus A."/>
            <person name="Barry K."/>
            <person name="Detter J.C."/>
            <person name="Glavina del Rio T."/>
            <person name="Hammon N."/>
            <person name="Israni S."/>
            <person name="Dalin E."/>
            <person name="Tice H."/>
            <person name="Pitluck S."/>
            <person name="Martinez M."/>
            <person name="Schmutz J."/>
            <person name="Larimer F."/>
            <person name="Land M."/>
            <person name="Hauser L."/>
            <person name="Kyrpides N."/>
            <person name="Kim E."/>
            <person name="Miller C.D."/>
            <person name="Hughes J.E."/>
            <person name="Anderson A.J."/>
            <person name="Sims R.C."/>
            <person name="Richardson P."/>
        </authorList>
    </citation>
    <scope>NUCLEOTIDE SEQUENCE [LARGE SCALE GENOMIC DNA]</scope>
    <source>
        <strain evidence="8">MCS</strain>
    </source>
</reference>
<feature type="signal peptide" evidence="6">
    <location>
        <begin position="1"/>
        <end position="20"/>
    </location>
</feature>
<dbReference type="PIRSF" id="PIRSF026640">
    <property type="entry name" value="Peripl_chor_mut"/>
    <property type="match status" value="1"/>
</dbReference>
<feature type="chain" id="PRO_5038359186" description="Chorismate mutase" evidence="6">
    <location>
        <begin position="21"/>
        <end position="188"/>
    </location>
</feature>
<dbReference type="SUPFAM" id="SSF48600">
    <property type="entry name" value="Chorismate mutase II"/>
    <property type="match status" value="1"/>
</dbReference>
<evidence type="ECO:0000259" key="7">
    <source>
        <dbReference type="PROSITE" id="PS51168"/>
    </source>
</evidence>
<evidence type="ECO:0000256" key="4">
    <source>
        <dbReference type="ARBA" id="ARBA00023235"/>
    </source>
</evidence>